<proteinExistence type="predicted"/>
<accession>E7RSN3</accession>
<feature type="domain" description="Lipocalin-like" evidence="2">
    <location>
        <begin position="38"/>
        <end position="130"/>
    </location>
</feature>
<feature type="chain" id="PRO_5003223976" description="Lipocalin-like domain-containing protein" evidence="1">
    <location>
        <begin position="19"/>
        <end position="154"/>
    </location>
</feature>
<name>E7RSN3_9BACT</name>
<reference evidence="3" key="1">
    <citation type="submission" date="2011-01" db="EMBL/GenBank/DDBJ databases">
        <authorList>
            <person name="Muzny D."/>
            <person name="Qin X."/>
            <person name="Buhay C."/>
            <person name="Dugan-Rocha S."/>
            <person name="Ding Y."/>
            <person name="Chen G."/>
            <person name="Hawes A."/>
            <person name="Holder M."/>
            <person name="Jhangiani S."/>
            <person name="Johnson A."/>
            <person name="Khan Z."/>
            <person name="Li Z."/>
            <person name="Liu W."/>
            <person name="Liu X."/>
            <person name="Perez L."/>
            <person name="Shen H."/>
            <person name="Wang Q."/>
            <person name="Watt J."/>
            <person name="Xi L."/>
            <person name="Xin Y."/>
            <person name="Zhou J."/>
            <person name="Deng J."/>
            <person name="Jiang H."/>
            <person name="Liu Y."/>
            <person name="Qu J."/>
            <person name="Song X.-Z."/>
            <person name="Zhang L."/>
            <person name="Villasana D."/>
            <person name="Johnson A."/>
            <person name="Liu J."/>
            <person name="Liyanage D."/>
            <person name="Lorensuhewa L."/>
            <person name="Robinson T."/>
            <person name="Song A."/>
            <person name="Song B.-B."/>
            <person name="Dinh H."/>
            <person name="Thornton R."/>
            <person name="Coyle M."/>
            <person name="Francisco L."/>
            <person name="Jackson L."/>
            <person name="Javaid M."/>
            <person name="Korchina V."/>
            <person name="Kovar C."/>
            <person name="Mata R."/>
            <person name="Mathew T."/>
            <person name="Ngo R."/>
            <person name="Nguyen L."/>
            <person name="Nguyen N."/>
            <person name="Okwuonu G."/>
            <person name="Ongeri F."/>
            <person name="Pham C."/>
            <person name="Simmons D."/>
            <person name="Wilczek-Boney K."/>
            <person name="Hale W."/>
            <person name="Jakkamsetti A."/>
            <person name="Pham P."/>
            <person name="Ruth R."/>
            <person name="San Lucas F."/>
            <person name="Warren J."/>
            <person name="Zhang J."/>
            <person name="Zhao Z."/>
            <person name="Zhou C."/>
            <person name="Zhu D."/>
            <person name="Lee S."/>
            <person name="Bess C."/>
            <person name="Blankenburg K."/>
            <person name="Forbes L."/>
            <person name="Fu Q."/>
            <person name="Gubbala S."/>
            <person name="Hirani K."/>
            <person name="Jayaseelan J.C."/>
            <person name="Lara F."/>
            <person name="Munidasa M."/>
            <person name="Palculict T."/>
            <person name="Patil S."/>
            <person name="Pu L.-L."/>
            <person name="Saada N."/>
            <person name="Tang L."/>
            <person name="Weissenberger G."/>
            <person name="Zhu Y."/>
            <person name="Hemphill L."/>
            <person name="Shang Y."/>
            <person name="Youmans B."/>
            <person name="Ayvaz T."/>
            <person name="Ross M."/>
            <person name="Santibanez J."/>
            <person name="Aqrawi P."/>
            <person name="Gross S."/>
            <person name="Joshi V."/>
            <person name="Fowler G."/>
            <person name="Nazareth L."/>
            <person name="Reid J."/>
            <person name="Worley K."/>
            <person name="Petrosino J."/>
            <person name="Highlander S."/>
            <person name="Gibbs R."/>
        </authorList>
    </citation>
    <scope>NUCLEOTIDE SEQUENCE [LARGE SCALE GENOMIC DNA]</scope>
    <source>
        <strain evidence="3">ATCC 33269</strain>
    </source>
</reference>
<keyword evidence="4" id="KW-1185">Reference proteome</keyword>
<dbReference type="RefSeq" id="WP_004370532.1">
    <property type="nucleotide sequence ID" value="NZ_GL833119.1"/>
</dbReference>
<dbReference type="Proteomes" id="UP000005580">
    <property type="component" value="Unassembled WGS sequence"/>
</dbReference>
<dbReference type="Pfam" id="PF13648">
    <property type="entry name" value="Lipocalin_4"/>
    <property type="match status" value="1"/>
</dbReference>
<protein>
    <recommendedName>
        <fullName evidence="2">Lipocalin-like domain-containing protein</fullName>
    </recommendedName>
</protein>
<evidence type="ECO:0000313" key="4">
    <source>
        <dbReference type="Proteomes" id="UP000005580"/>
    </source>
</evidence>
<evidence type="ECO:0000313" key="3">
    <source>
        <dbReference type="EMBL" id="EFZ36234.1"/>
    </source>
</evidence>
<evidence type="ECO:0000256" key="1">
    <source>
        <dbReference type="SAM" id="SignalP"/>
    </source>
</evidence>
<comment type="caution">
    <text evidence="3">The sequence shown here is derived from an EMBL/GenBank/DDBJ whole genome shotgun (WGS) entry which is preliminary data.</text>
</comment>
<dbReference type="AlphaFoldDB" id="E7RSN3"/>
<dbReference type="EMBL" id="AEPE02000006">
    <property type="protein sequence ID" value="EFZ36234.1"/>
    <property type="molecule type" value="Genomic_DNA"/>
</dbReference>
<sequence>MKRLHLFSFASLFMCAFALLSCSSDDDKVSSDTIKANIVGTWQATHVSGYIFDKNERVVEVDKDIMGEDSERFIFKDDGTCQYLSAYSEITKDWSDKETYKYDINENKIYFHTLIGVLESAYTVISINGNSAIVEHNLDNDPQHPQRITLIKVR</sequence>
<gene>
    <name evidence="3" type="ORF">HMPREF0663_12301</name>
</gene>
<keyword evidence="1" id="KW-0732">Signal</keyword>
<dbReference type="PROSITE" id="PS51257">
    <property type="entry name" value="PROKAR_LIPOPROTEIN"/>
    <property type="match status" value="1"/>
</dbReference>
<feature type="signal peptide" evidence="1">
    <location>
        <begin position="1"/>
        <end position="18"/>
    </location>
</feature>
<dbReference type="HOGENOM" id="CLU_1676267_0_0_10"/>
<evidence type="ECO:0000259" key="2">
    <source>
        <dbReference type="Pfam" id="PF13648"/>
    </source>
</evidence>
<dbReference type="InterPro" id="IPR024311">
    <property type="entry name" value="Lipocalin-like"/>
</dbReference>
<organism evidence="3 4">
    <name type="scientific">Hoylesella oralis ATCC 33269</name>
    <dbReference type="NCBI Taxonomy" id="873533"/>
    <lineage>
        <taxon>Bacteria</taxon>
        <taxon>Pseudomonadati</taxon>
        <taxon>Bacteroidota</taxon>
        <taxon>Bacteroidia</taxon>
        <taxon>Bacteroidales</taxon>
        <taxon>Prevotellaceae</taxon>
        <taxon>Hoylesella</taxon>
    </lineage>
</organism>